<comment type="caution">
    <text evidence="11">The sequence shown here is derived from an EMBL/GenBank/DDBJ whole genome shotgun (WGS) entry which is preliminary data.</text>
</comment>
<evidence type="ECO:0000313" key="12">
    <source>
        <dbReference type="Proteomes" id="UP001365542"/>
    </source>
</evidence>
<accession>A0AAV9X9J8</accession>
<evidence type="ECO:0000256" key="6">
    <source>
        <dbReference type="ARBA" id="ARBA00023163"/>
    </source>
</evidence>
<evidence type="ECO:0000256" key="5">
    <source>
        <dbReference type="ARBA" id="ARBA00023015"/>
    </source>
</evidence>
<proteinExistence type="predicted"/>
<dbReference type="PROSITE" id="PS00028">
    <property type="entry name" value="ZINC_FINGER_C2H2_1"/>
    <property type="match status" value="3"/>
</dbReference>
<dbReference type="EMBL" id="JAVHJO010000008">
    <property type="protein sequence ID" value="KAK6538332.1"/>
    <property type="molecule type" value="Genomic_DNA"/>
</dbReference>
<dbReference type="Pfam" id="PF00096">
    <property type="entry name" value="zf-C2H2"/>
    <property type="match status" value="1"/>
</dbReference>
<feature type="region of interest" description="Disordered" evidence="9">
    <location>
        <begin position="319"/>
        <end position="341"/>
    </location>
</feature>
<evidence type="ECO:0000256" key="7">
    <source>
        <dbReference type="ARBA" id="ARBA00023242"/>
    </source>
</evidence>
<keyword evidence="4" id="KW-0862">Zinc</keyword>
<feature type="region of interest" description="Disordered" evidence="9">
    <location>
        <begin position="1"/>
        <end position="32"/>
    </location>
</feature>
<feature type="compositionally biased region" description="Polar residues" evidence="9">
    <location>
        <begin position="11"/>
        <end position="20"/>
    </location>
</feature>
<dbReference type="PANTHER" id="PTHR46179">
    <property type="entry name" value="ZINC FINGER PROTEIN"/>
    <property type="match status" value="1"/>
</dbReference>
<dbReference type="InterPro" id="IPR013087">
    <property type="entry name" value="Znf_C2H2_type"/>
</dbReference>
<reference evidence="11 12" key="1">
    <citation type="submission" date="2019-10" db="EMBL/GenBank/DDBJ databases">
        <authorList>
            <person name="Palmer J.M."/>
        </authorList>
    </citation>
    <scope>NUCLEOTIDE SEQUENCE [LARGE SCALE GENOMIC DNA]</scope>
    <source>
        <strain evidence="11 12">TWF694</strain>
    </source>
</reference>
<feature type="region of interest" description="Disordered" evidence="9">
    <location>
        <begin position="56"/>
        <end position="141"/>
    </location>
</feature>
<dbReference type="SMART" id="SM00355">
    <property type="entry name" value="ZnF_C2H2"/>
    <property type="match status" value="4"/>
</dbReference>
<evidence type="ECO:0000256" key="3">
    <source>
        <dbReference type="ARBA" id="ARBA00022771"/>
    </source>
</evidence>
<feature type="compositionally biased region" description="Gly residues" evidence="9">
    <location>
        <begin position="56"/>
        <end position="65"/>
    </location>
</feature>
<dbReference type="GO" id="GO:0005634">
    <property type="term" value="C:nucleus"/>
    <property type="evidence" value="ECO:0007669"/>
    <property type="project" value="UniProtKB-SubCell"/>
</dbReference>
<keyword evidence="2" id="KW-0479">Metal-binding</keyword>
<evidence type="ECO:0000256" key="8">
    <source>
        <dbReference type="PROSITE-ProRule" id="PRU00042"/>
    </source>
</evidence>
<dbReference type="Gene3D" id="3.30.160.60">
    <property type="entry name" value="Classic Zinc Finger"/>
    <property type="match status" value="1"/>
</dbReference>
<keyword evidence="12" id="KW-1185">Reference proteome</keyword>
<feature type="compositionally biased region" description="Polar residues" evidence="9">
    <location>
        <begin position="246"/>
        <end position="259"/>
    </location>
</feature>
<dbReference type="InterPro" id="IPR036236">
    <property type="entry name" value="Znf_C2H2_sf"/>
</dbReference>
<evidence type="ECO:0000256" key="4">
    <source>
        <dbReference type="ARBA" id="ARBA00022833"/>
    </source>
</evidence>
<dbReference type="PANTHER" id="PTHR46179:SF13">
    <property type="entry name" value="C2H2-TYPE DOMAIN-CONTAINING PROTEIN"/>
    <property type="match status" value="1"/>
</dbReference>
<dbReference type="AlphaFoldDB" id="A0AAV9X9J8"/>
<evidence type="ECO:0000256" key="9">
    <source>
        <dbReference type="SAM" id="MobiDB-lite"/>
    </source>
</evidence>
<name>A0AAV9X9J8_9PEZI</name>
<feature type="domain" description="C2H2-type" evidence="10">
    <location>
        <begin position="148"/>
        <end position="175"/>
    </location>
</feature>
<sequence>MDGAGVKIKPQVTSSESQELNAYPIPEGGGVGTGLVDSPNIAWTASNQIPVIHGAGAAGSAGGHGRSQSIGIDKAGPSSPNGGEAGQESSRTDFHPPLLRKDSSQLPSFQSLISTVDDPNDKNPIPPIAYSNENNPHAANSSPIRKQHICYACKKSFPSKNSLSKHKQIHGERSHICIDCNAKFHTKKDLTRHRDTVHGENSASYVCPVAECPRSNQKKAFSRRDNLRQHILQLHDKKYLDEIKNPQGSSTQSEKNPSRSPEGEGSPFSDDNLTQTIDEVIEEPQLERIEVRTPIQIVMGEDDVEEDPTPVNLNVVNEKGKGKGSEYSLQPPTTFQPPHDESKDIVMSTPRLLVEDCGTVPEQEPLPESQSGRVFPALEQESTSAIAQTSSQDIDENFVINFLEDIDAAELEKAAKLSYDGLQRRFPSITSQRKLDCIKFALTGFAAGFSRGVQLAQAKLSEIGFSGPTVNTRGSLSLPSPSQSLDVKSNLSPLTPTSITSPINRINSDSSGAAFFGPTPQQQQQTIPRNEAGGFVIRGNNASQEISNPMSGSGNKAEETRPPLRPVANDADLPAETHKCGNLKCGKVFSKKSEWKKHMQRHRRPFFCTFQWEERSEVQRFGSKDDWRRHEEHRHYQSEFYKCPGGPHDSCRGAWPVKSGFEDHLNDHHKAVIAGWTLPDGSINEDAKKDFLQKHHNGTDYVEDNFWCGFCAKLIPIPPEMKGRRGKEIRVNHVADHFHKEQKDIRLWVKYTECNLAEISKALESARNRYEKDVDADVEVSDPQRQLPPIKEIFGPSGEPFRAASLGPSPVTPDFWICCECQQLAQNRPNFVYMMNLGKEDECSSTEHRPHQRCPRCSGIARSQYT</sequence>
<evidence type="ECO:0000313" key="11">
    <source>
        <dbReference type="EMBL" id="KAK6538332.1"/>
    </source>
</evidence>
<evidence type="ECO:0000256" key="1">
    <source>
        <dbReference type="ARBA" id="ARBA00004123"/>
    </source>
</evidence>
<comment type="subcellular location">
    <subcellularLocation>
        <location evidence="1">Nucleus</location>
    </subcellularLocation>
</comment>
<dbReference type="PROSITE" id="PS50157">
    <property type="entry name" value="ZINC_FINGER_C2H2_2"/>
    <property type="match status" value="3"/>
</dbReference>
<feature type="compositionally biased region" description="Polar residues" evidence="9">
    <location>
        <begin position="131"/>
        <end position="141"/>
    </location>
</feature>
<feature type="compositionally biased region" description="Polar residues" evidence="9">
    <location>
        <begin position="104"/>
        <end position="114"/>
    </location>
</feature>
<feature type="compositionally biased region" description="Basic and acidic residues" evidence="9">
    <location>
        <begin position="90"/>
        <end position="103"/>
    </location>
</feature>
<keyword evidence="6" id="KW-0804">Transcription</keyword>
<protein>
    <recommendedName>
        <fullName evidence="10">C2H2-type domain-containing protein</fullName>
    </recommendedName>
</protein>
<dbReference type="GO" id="GO:0008270">
    <property type="term" value="F:zinc ion binding"/>
    <property type="evidence" value="ECO:0007669"/>
    <property type="project" value="UniProtKB-KW"/>
</dbReference>
<dbReference type="SUPFAM" id="SSF57667">
    <property type="entry name" value="beta-beta-alpha zinc fingers"/>
    <property type="match status" value="1"/>
</dbReference>
<feature type="domain" description="C2H2-type" evidence="10">
    <location>
        <begin position="578"/>
        <end position="602"/>
    </location>
</feature>
<dbReference type="InterPro" id="IPR051061">
    <property type="entry name" value="Zinc_finger_trans_reg"/>
</dbReference>
<feature type="domain" description="C2H2-type" evidence="10">
    <location>
        <begin position="175"/>
        <end position="203"/>
    </location>
</feature>
<evidence type="ECO:0000259" key="10">
    <source>
        <dbReference type="PROSITE" id="PS50157"/>
    </source>
</evidence>
<keyword evidence="7" id="KW-0539">Nucleus</keyword>
<dbReference type="GO" id="GO:0006357">
    <property type="term" value="P:regulation of transcription by RNA polymerase II"/>
    <property type="evidence" value="ECO:0007669"/>
    <property type="project" value="TreeGrafter"/>
</dbReference>
<feature type="region of interest" description="Disordered" evidence="9">
    <location>
        <begin position="237"/>
        <end position="273"/>
    </location>
</feature>
<keyword evidence="5" id="KW-0805">Transcription regulation</keyword>
<gene>
    <name evidence="11" type="ORF">TWF694_011210</name>
</gene>
<evidence type="ECO:0000256" key="2">
    <source>
        <dbReference type="ARBA" id="ARBA00022723"/>
    </source>
</evidence>
<organism evidence="11 12">
    <name type="scientific">Orbilia ellipsospora</name>
    <dbReference type="NCBI Taxonomy" id="2528407"/>
    <lineage>
        <taxon>Eukaryota</taxon>
        <taxon>Fungi</taxon>
        <taxon>Dikarya</taxon>
        <taxon>Ascomycota</taxon>
        <taxon>Pezizomycotina</taxon>
        <taxon>Orbiliomycetes</taxon>
        <taxon>Orbiliales</taxon>
        <taxon>Orbiliaceae</taxon>
        <taxon>Orbilia</taxon>
    </lineage>
</organism>
<keyword evidence="3 8" id="KW-0863">Zinc-finger</keyword>
<dbReference type="Proteomes" id="UP001365542">
    <property type="component" value="Unassembled WGS sequence"/>
</dbReference>